<keyword evidence="4 6" id="KW-0472">Membrane</keyword>
<proteinExistence type="predicted"/>
<reference evidence="8" key="1">
    <citation type="submission" date="2011-02" db="EMBL/GenBank/DDBJ databases">
        <title>The Genome Sequence of Capsaspora owczarzaki ATCC 30864.</title>
        <authorList>
            <person name="Russ C."/>
            <person name="Cuomo C."/>
            <person name="Burger G."/>
            <person name="Gray M.W."/>
            <person name="Holland P.W.H."/>
            <person name="King N."/>
            <person name="Lang F.B.F."/>
            <person name="Roger A.J."/>
            <person name="Ruiz-Trillo I."/>
            <person name="Young S.K."/>
            <person name="Zeng Q."/>
            <person name="Gargeya S."/>
            <person name="Alvarado L."/>
            <person name="Berlin A."/>
            <person name="Chapman S.B."/>
            <person name="Chen Z."/>
            <person name="Freedman E."/>
            <person name="Gellesch M."/>
            <person name="Goldberg J."/>
            <person name="Griggs A."/>
            <person name="Gujja S."/>
            <person name="Heilman E."/>
            <person name="Heiman D."/>
            <person name="Howarth C."/>
            <person name="Mehta T."/>
            <person name="Neiman D."/>
            <person name="Pearson M."/>
            <person name="Roberts A."/>
            <person name="Saif S."/>
            <person name="Shea T."/>
            <person name="Shenoy N."/>
            <person name="Sisk P."/>
            <person name="Stolte C."/>
            <person name="Sykes S."/>
            <person name="White J."/>
            <person name="Yandava C."/>
            <person name="Haas B."/>
            <person name="Nusbaum C."/>
            <person name="Birren B."/>
        </authorList>
    </citation>
    <scope>NUCLEOTIDE SEQUENCE</scope>
    <source>
        <strain evidence="8">ATCC 30864</strain>
    </source>
</reference>
<sequence length="732" mass="78760">MFSATVQRRSAASASSSTSNSNSYSNNSNSIAAGSSRSASFIATMSQSSAVSSVLSTELAGTTGNAFLGGSGLDAYAPSLVYLGAGAEGDLQQQQQQQQQQEQQQQQTAGARAAGATGAVEEQLQDDDQQFHPSALHAWQAATTKFAQAADHHQRGKHHGNHSSSSDGSSGSSNGNGYDRFTSESTALTVVPSDPSSLSAVPTHPAALGRRQHSHYYAPGPLQVLDRFGRLGDPGHMVLLVLLYVLQGVPLGLVGASIPFLLQQRASYTDLAVFSLAGYPYSLKLLWSPIVDSVYWAPLGRRKTWILPTQTLLAVLFVYLGSTIEATLAQPDLSFGWLSVTFFVVIMCAATQDIAVDGLAIEVLSPAKRAYSSTCQSIGLTAGYFISFTVFLAFNSVDFCNSYFRSQPQDWPIIQLGPFMMFWGVMYATVTGYLVLVYQEPPMPASTHEQMSISFVYMQLLSIVRSKQMRVLISVLLVQKIGFLASDVVSMLKLVEKGFDKTDLGLVALIDFPCQLILGIYVARWTSGSQPLKPWLSALYGRLFLSLAGVMIVWSYPSGPASGGFFTLIAVATMLLSITSTAMFVAQGAFFARISDASIGGTYMTLLNTVSNFGGTWPKFFILRSVDMLTVSHCEVPDSLKGAVDFVPSSCVSHDDKQACHNIGGSCVIDSDGFYFVAWICFVLGAVVLFGFVRRVAPYLESADWRPSSAATTSLPSFNASHKDESTADRKL</sequence>
<feature type="transmembrane region" description="Helical" evidence="6">
    <location>
        <begin position="535"/>
        <end position="557"/>
    </location>
</feature>
<feature type="compositionally biased region" description="Low complexity" evidence="5">
    <location>
        <begin position="10"/>
        <end position="36"/>
    </location>
</feature>
<feature type="compositionally biased region" description="Polar residues" evidence="5">
    <location>
        <begin position="709"/>
        <end position="720"/>
    </location>
</feature>
<feature type="region of interest" description="Disordered" evidence="5">
    <location>
        <begin position="147"/>
        <end position="181"/>
    </location>
</feature>
<dbReference type="SUPFAM" id="SSF103473">
    <property type="entry name" value="MFS general substrate transporter"/>
    <property type="match status" value="1"/>
</dbReference>
<dbReference type="Pfam" id="PF13000">
    <property type="entry name" value="Acatn"/>
    <property type="match status" value="3"/>
</dbReference>
<dbReference type="Proteomes" id="UP000008743">
    <property type="component" value="Unassembled WGS sequence"/>
</dbReference>
<evidence type="ECO:0000256" key="4">
    <source>
        <dbReference type="ARBA" id="ARBA00023136"/>
    </source>
</evidence>
<feature type="region of interest" description="Disordered" evidence="5">
    <location>
        <begin position="709"/>
        <end position="732"/>
    </location>
</feature>
<keyword evidence="8" id="KW-1185">Reference proteome</keyword>
<feature type="transmembrane region" description="Helical" evidence="6">
    <location>
        <begin position="504"/>
        <end position="523"/>
    </location>
</feature>
<feature type="compositionally biased region" description="Low complexity" evidence="5">
    <location>
        <begin position="93"/>
        <end position="119"/>
    </location>
</feature>
<dbReference type="GO" id="GO:0016020">
    <property type="term" value="C:membrane"/>
    <property type="evidence" value="ECO:0007669"/>
    <property type="project" value="UniProtKB-SubCell"/>
</dbReference>
<feature type="region of interest" description="Disordered" evidence="5">
    <location>
        <begin position="1"/>
        <end position="36"/>
    </location>
</feature>
<feature type="transmembrane region" description="Helical" evidence="6">
    <location>
        <begin position="471"/>
        <end position="492"/>
    </location>
</feature>
<feature type="transmembrane region" description="Helical" evidence="6">
    <location>
        <begin position="417"/>
        <end position="438"/>
    </location>
</feature>
<evidence type="ECO:0000256" key="1">
    <source>
        <dbReference type="ARBA" id="ARBA00004141"/>
    </source>
</evidence>
<dbReference type="STRING" id="595528.A0A0D2WUI7"/>
<dbReference type="InterPro" id="IPR036259">
    <property type="entry name" value="MFS_trans_sf"/>
</dbReference>
<feature type="transmembrane region" description="Helical" evidence="6">
    <location>
        <begin position="377"/>
        <end position="397"/>
    </location>
</feature>
<feature type="transmembrane region" description="Helical" evidence="6">
    <location>
        <begin position="281"/>
        <end position="299"/>
    </location>
</feature>
<keyword evidence="3 6" id="KW-1133">Transmembrane helix</keyword>
<evidence type="ECO:0000256" key="3">
    <source>
        <dbReference type="ARBA" id="ARBA00022989"/>
    </source>
</evidence>
<feature type="region of interest" description="Disordered" evidence="5">
    <location>
        <begin position="93"/>
        <end position="120"/>
    </location>
</feature>
<evidence type="ECO:0000313" key="8">
    <source>
        <dbReference type="Proteomes" id="UP000008743"/>
    </source>
</evidence>
<feature type="transmembrane region" description="Helical" evidence="6">
    <location>
        <begin position="237"/>
        <end position="261"/>
    </location>
</feature>
<keyword evidence="2 6" id="KW-0812">Transmembrane</keyword>
<comment type="subcellular location">
    <subcellularLocation>
        <location evidence="1">Membrane</location>
        <topology evidence="1">Multi-pass membrane protein</topology>
    </subcellularLocation>
</comment>
<dbReference type="FunCoup" id="A0A0D2WUI7">
    <property type="interactions" value="94"/>
</dbReference>
<dbReference type="InterPro" id="IPR024371">
    <property type="entry name" value="AcetylCoA_trans_1-like"/>
</dbReference>
<evidence type="ECO:0000313" key="7">
    <source>
        <dbReference type="EMBL" id="KJE95603.1"/>
    </source>
</evidence>
<organism evidence="7 8">
    <name type="scientific">Capsaspora owczarzaki (strain ATCC 30864)</name>
    <dbReference type="NCBI Taxonomy" id="595528"/>
    <lineage>
        <taxon>Eukaryota</taxon>
        <taxon>Filasterea</taxon>
        <taxon>Capsaspora</taxon>
    </lineage>
</organism>
<feature type="transmembrane region" description="Helical" evidence="6">
    <location>
        <begin position="563"/>
        <end position="586"/>
    </location>
</feature>
<dbReference type="PANTHER" id="PTHR12778:SF9">
    <property type="entry name" value="ACETYL-COENZYME A TRANSPORTER 1"/>
    <property type="match status" value="1"/>
</dbReference>
<evidence type="ECO:0000256" key="2">
    <source>
        <dbReference type="ARBA" id="ARBA00022692"/>
    </source>
</evidence>
<dbReference type="EMBL" id="KE346369">
    <property type="protein sequence ID" value="KJE95603.1"/>
    <property type="molecule type" value="Genomic_DNA"/>
</dbReference>
<dbReference type="OrthoDB" id="6415790at2759"/>
<gene>
    <name evidence="7" type="ORF">CAOG_008932</name>
</gene>
<feature type="transmembrane region" description="Helical" evidence="6">
    <location>
        <begin position="673"/>
        <end position="693"/>
    </location>
</feature>
<evidence type="ECO:0000256" key="5">
    <source>
        <dbReference type="SAM" id="MobiDB-lite"/>
    </source>
</evidence>
<dbReference type="AlphaFoldDB" id="A0A0D2WUI7"/>
<dbReference type="PANTHER" id="PTHR12778">
    <property type="entry name" value="SOLUTE CARRIER FAMILY 33 ACETYL-COA TRANSPORTER -RELATED"/>
    <property type="match status" value="1"/>
</dbReference>
<dbReference type="eggNOG" id="KOG3574">
    <property type="taxonomic scope" value="Eukaryota"/>
</dbReference>
<name>A0A0D2WUI7_CAPO3</name>
<feature type="transmembrane region" description="Helical" evidence="6">
    <location>
        <begin position="311"/>
        <end position="329"/>
    </location>
</feature>
<evidence type="ECO:0000256" key="6">
    <source>
        <dbReference type="SAM" id="Phobius"/>
    </source>
</evidence>
<dbReference type="GO" id="GO:0035348">
    <property type="term" value="P:acetyl-CoA transmembrane transport"/>
    <property type="evidence" value="ECO:0007669"/>
    <property type="project" value="InterPro"/>
</dbReference>
<dbReference type="InterPro" id="IPR004752">
    <property type="entry name" value="AmpG_permease/AT-1"/>
</dbReference>
<dbReference type="FunFam" id="1.20.1250.20:FF:000289">
    <property type="entry name" value="Acetyl-coenzyme A transporter 1"/>
    <property type="match status" value="1"/>
</dbReference>
<dbReference type="InParanoid" id="A0A0D2WUI7"/>
<feature type="transmembrane region" description="Helical" evidence="6">
    <location>
        <begin position="335"/>
        <end position="356"/>
    </location>
</feature>
<feature type="compositionally biased region" description="Basic and acidic residues" evidence="5">
    <location>
        <begin position="721"/>
        <end position="732"/>
    </location>
</feature>
<feature type="compositionally biased region" description="Low complexity" evidence="5">
    <location>
        <begin position="162"/>
        <end position="177"/>
    </location>
</feature>
<dbReference type="PhylomeDB" id="A0A0D2WUI7"/>
<evidence type="ECO:0008006" key="9">
    <source>
        <dbReference type="Google" id="ProtNLM"/>
    </source>
</evidence>
<accession>A0A0D2WUI7</accession>
<dbReference type="GO" id="GO:0008521">
    <property type="term" value="F:acetyl-CoA transmembrane transporter activity"/>
    <property type="evidence" value="ECO:0007669"/>
    <property type="project" value="InterPro"/>
</dbReference>
<protein>
    <recommendedName>
        <fullName evidence="9">Acetyl-coenzyme A transporter 1</fullName>
    </recommendedName>
</protein>